<dbReference type="InParanoid" id="H2B236"/>
<dbReference type="GeneID" id="13886894"/>
<dbReference type="RefSeq" id="XP_003959821.1">
    <property type="nucleotide sequence ID" value="XM_003959772.1"/>
</dbReference>
<evidence type="ECO:0000259" key="6">
    <source>
        <dbReference type="PROSITE" id="PS50115"/>
    </source>
</evidence>
<sequence>MTSTPIEVTKKLKQLLRDPKNQVCADCKLSSHPRWSSWSLGLMICIKCAGIHRSLGTHISKVKSVDLDSWNDENLDKLIQFRNNSNANLFYECNLPVQPTGLDDSATLAEFIRDKYVLKKWVGDQIIISTEESVHTDITGETVAESEIPIKTRVITPVLTDKNKSLLNIKPFPKNIINHSSEISYDVKKSEYIREHSSYCVFPNSKKRSIYELYKEVK</sequence>
<protein>
    <recommendedName>
        <fullName evidence="6">Arf-GAP domain-containing protein</fullName>
    </recommendedName>
</protein>
<dbReference type="AlphaFoldDB" id="H2B236"/>
<dbReference type="KEGG" id="kaf:KAFR_0L00790"/>
<dbReference type="InterPro" id="IPR001164">
    <property type="entry name" value="ArfGAP_dom"/>
</dbReference>
<dbReference type="InterPro" id="IPR038508">
    <property type="entry name" value="ArfGAP_dom_sf"/>
</dbReference>
<evidence type="ECO:0000256" key="2">
    <source>
        <dbReference type="ARBA" id="ARBA00022723"/>
    </source>
</evidence>
<dbReference type="EMBL" id="HE650832">
    <property type="protein sequence ID" value="CCF60686.1"/>
    <property type="molecule type" value="Genomic_DNA"/>
</dbReference>
<dbReference type="GO" id="GO:0006888">
    <property type="term" value="P:endoplasmic reticulum to Golgi vesicle-mediated transport"/>
    <property type="evidence" value="ECO:0007669"/>
    <property type="project" value="TreeGrafter"/>
</dbReference>
<dbReference type="PANTHER" id="PTHR45705">
    <property type="entry name" value="FI20236P1"/>
    <property type="match status" value="1"/>
</dbReference>
<dbReference type="FunFam" id="1.10.220.150:FF:000009">
    <property type="entry name" value="stromal membrane-associated protein 1 isoform X1"/>
    <property type="match status" value="1"/>
</dbReference>
<evidence type="ECO:0000256" key="3">
    <source>
        <dbReference type="ARBA" id="ARBA00022771"/>
    </source>
</evidence>
<dbReference type="GO" id="GO:0006891">
    <property type="term" value="P:intra-Golgi vesicle-mediated transport"/>
    <property type="evidence" value="ECO:0007669"/>
    <property type="project" value="TreeGrafter"/>
</dbReference>
<evidence type="ECO:0000313" key="7">
    <source>
        <dbReference type="EMBL" id="CCF60686.1"/>
    </source>
</evidence>
<keyword evidence="8" id="KW-1185">Reference proteome</keyword>
<dbReference type="PROSITE" id="PS50115">
    <property type="entry name" value="ARFGAP"/>
    <property type="match status" value="1"/>
</dbReference>
<dbReference type="GO" id="GO:0005096">
    <property type="term" value="F:GTPase activator activity"/>
    <property type="evidence" value="ECO:0007669"/>
    <property type="project" value="UniProtKB-KW"/>
</dbReference>
<keyword evidence="2" id="KW-0479">Metal-binding</keyword>
<dbReference type="GO" id="GO:0005737">
    <property type="term" value="C:cytoplasm"/>
    <property type="evidence" value="ECO:0007669"/>
    <property type="project" value="TreeGrafter"/>
</dbReference>
<evidence type="ECO:0000256" key="5">
    <source>
        <dbReference type="PROSITE-ProRule" id="PRU00288"/>
    </source>
</evidence>
<dbReference type="Gene3D" id="1.10.220.150">
    <property type="entry name" value="Arf GTPase activating protein"/>
    <property type="match status" value="1"/>
</dbReference>
<dbReference type="OrthoDB" id="10266696at2759"/>
<keyword evidence="1" id="KW-0343">GTPase activation</keyword>
<dbReference type="Proteomes" id="UP000005220">
    <property type="component" value="Chromosome 12"/>
</dbReference>
<dbReference type="InterPro" id="IPR051718">
    <property type="entry name" value="ARF_GTPase-activating"/>
</dbReference>
<evidence type="ECO:0000256" key="1">
    <source>
        <dbReference type="ARBA" id="ARBA00022468"/>
    </source>
</evidence>
<keyword evidence="3 5" id="KW-0863">Zinc-finger</keyword>
<dbReference type="HOGENOM" id="CLU_1267064_0_0_1"/>
<feature type="domain" description="Arf-GAP" evidence="6">
    <location>
        <begin position="10"/>
        <end position="132"/>
    </location>
</feature>
<keyword evidence="4" id="KW-0862">Zinc</keyword>
<dbReference type="SUPFAM" id="SSF57863">
    <property type="entry name" value="ArfGap/RecO-like zinc finger"/>
    <property type="match status" value="1"/>
</dbReference>
<proteinExistence type="predicted"/>
<reference evidence="7 8" key="1">
    <citation type="journal article" date="2011" name="Proc. Natl. Acad. Sci. U.S.A.">
        <title>Evolutionary erosion of yeast sex chromosomes by mating-type switching accidents.</title>
        <authorList>
            <person name="Gordon J.L."/>
            <person name="Armisen D."/>
            <person name="Proux-Wera E."/>
            <person name="Oheigeartaigh S.S."/>
            <person name="Byrne K.P."/>
            <person name="Wolfe K.H."/>
        </authorList>
    </citation>
    <scope>NUCLEOTIDE SEQUENCE [LARGE SCALE GENOMIC DNA]</scope>
    <source>
        <strain evidence="8">ATCC 22294 / BCRC 22015 / CBS 2517 / CECT 1963 / NBRC 1671 / NRRL Y-8276</strain>
    </source>
</reference>
<dbReference type="InterPro" id="IPR037278">
    <property type="entry name" value="ARFGAP/RecO"/>
</dbReference>
<evidence type="ECO:0000256" key="4">
    <source>
        <dbReference type="ARBA" id="ARBA00022833"/>
    </source>
</evidence>
<evidence type="ECO:0000313" key="8">
    <source>
        <dbReference type="Proteomes" id="UP000005220"/>
    </source>
</evidence>
<dbReference type="SMART" id="SM00105">
    <property type="entry name" value="ArfGap"/>
    <property type="match status" value="1"/>
</dbReference>
<accession>H2B236</accession>
<dbReference type="GO" id="GO:0008270">
    <property type="term" value="F:zinc ion binding"/>
    <property type="evidence" value="ECO:0007669"/>
    <property type="project" value="UniProtKB-KW"/>
</dbReference>
<name>H2B236_KAZAF</name>
<gene>
    <name evidence="7" type="primary">KAFR0L00790</name>
    <name evidence="7" type="ORF">KAFR_0L00790</name>
</gene>
<dbReference type="Pfam" id="PF01412">
    <property type="entry name" value="ArfGap"/>
    <property type="match status" value="1"/>
</dbReference>
<organism evidence="7 8">
    <name type="scientific">Kazachstania africana (strain ATCC 22294 / BCRC 22015 / CBS 2517 / CECT 1963 / NBRC 1671 / NRRL Y-8276)</name>
    <name type="common">Yeast</name>
    <name type="synonym">Kluyveromyces africanus</name>
    <dbReference type="NCBI Taxonomy" id="1071382"/>
    <lineage>
        <taxon>Eukaryota</taxon>
        <taxon>Fungi</taxon>
        <taxon>Dikarya</taxon>
        <taxon>Ascomycota</taxon>
        <taxon>Saccharomycotina</taxon>
        <taxon>Saccharomycetes</taxon>
        <taxon>Saccharomycetales</taxon>
        <taxon>Saccharomycetaceae</taxon>
        <taxon>Kazachstania</taxon>
    </lineage>
</organism>
<dbReference type="PANTHER" id="PTHR45705:SF1">
    <property type="entry name" value="FI20236P1"/>
    <property type="match status" value="1"/>
</dbReference>
<dbReference type="eggNOG" id="KOG0703">
    <property type="taxonomic scope" value="Eukaryota"/>
</dbReference>
<dbReference type="PRINTS" id="PR00405">
    <property type="entry name" value="REVINTRACTNG"/>
</dbReference>